<dbReference type="RefSeq" id="WP_380869484.1">
    <property type="nucleotide sequence ID" value="NZ_JBHUMA010000006.1"/>
</dbReference>
<organism evidence="1 2">
    <name type="scientific">Sphingobacterium corticis</name>
    <dbReference type="NCBI Taxonomy" id="1812823"/>
    <lineage>
        <taxon>Bacteria</taxon>
        <taxon>Pseudomonadati</taxon>
        <taxon>Bacteroidota</taxon>
        <taxon>Sphingobacteriia</taxon>
        <taxon>Sphingobacteriales</taxon>
        <taxon>Sphingobacteriaceae</taxon>
        <taxon>Sphingobacterium</taxon>
    </lineage>
</organism>
<reference evidence="2" key="1">
    <citation type="journal article" date="2019" name="Int. J. Syst. Evol. Microbiol.">
        <title>The Global Catalogue of Microorganisms (GCM) 10K type strain sequencing project: providing services to taxonomists for standard genome sequencing and annotation.</title>
        <authorList>
            <consortium name="The Broad Institute Genomics Platform"/>
            <consortium name="The Broad Institute Genome Sequencing Center for Infectious Disease"/>
            <person name="Wu L."/>
            <person name="Ma J."/>
        </authorList>
    </citation>
    <scope>NUCLEOTIDE SEQUENCE [LARGE SCALE GENOMIC DNA]</scope>
    <source>
        <strain evidence="2">KCTC 42248</strain>
    </source>
</reference>
<name>A0ABW5NL35_9SPHI</name>
<evidence type="ECO:0008006" key="3">
    <source>
        <dbReference type="Google" id="ProtNLM"/>
    </source>
</evidence>
<evidence type="ECO:0000313" key="2">
    <source>
        <dbReference type="Proteomes" id="UP001597393"/>
    </source>
</evidence>
<accession>A0ABW5NL35</accession>
<dbReference type="EMBL" id="JBHUMA010000006">
    <property type="protein sequence ID" value="MFD2599358.1"/>
    <property type="molecule type" value="Genomic_DNA"/>
</dbReference>
<comment type="caution">
    <text evidence="1">The sequence shown here is derived from an EMBL/GenBank/DDBJ whole genome shotgun (WGS) entry which is preliminary data.</text>
</comment>
<proteinExistence type="predicted"/>
<protein>
    <recommendedName>
        <fullName evidence="3">PD-(D/E)XK nuclease superfamily protein</fullName>
    </recommendedName>
</protein>
<sequence length="180" mass="20925">MVARLMQIFIESSEQFVANETDLILSGVSERCLCGSFMLILRRIIDTTDFARYFSDIEYNRNFDGQIKTIIDDNMQVTDVTCDLIIHSRGQVADLDNLIAIEMKRDTHPLTEKNKDRIRLRALTKPTNNSETYSVDGKVLPQYVCGYKLGVFYEISITRRQIKIEYYVNGFPYSNYTKDF</sequence>
<dbReference type="Proteomes" id="UP001597393">
    <property type="component" value="Unassembled WGS sequence"/>
</dbReference>
<keyword evidence="2" id="KW-1185">Reference proteome</keyword>
<gene>
    <name evidence="1" type="ORF">ACFSQ3_10365</name>
</gene>
<evidence type="ECO:0000313" key="1">
    <source>
        <dbReference type="EMBL" id="MFD2599358.1"/>
    </source>
</evidence>